<evidence type="ECO:0000259" key="9">
    <source>
        <dbReference type="PROSITE" id="PS50893"/>
    </source>
</evidence>
<dbReference type="AlphaFoldDB" id="A0A1E4RMF8"/>
<dbReference type="GeneID" id="30997033"/>
<feature type="transmembrane region" description="Helical" evidence="8">
    <location>
        <begin position="256"/>
        <end position="277"/>
    </location>
</feature>
<keyword evidence="7 8" id="KW-0472">Membrane</keyword>
<feature type="transmembrane region" description="Helical" evidence="8">
    <location>
        <begin position="223"/>
        <end position="244"/>
    </location>
</feature>
<dbReference type="InterPro" id="IPR027417">
    <property type="entry name" value="P-loop_NTPase"/>
</dbReference>
<dbReference type="PROSITE" id="PS50893">
    <property type="entry name" value="ABC_TRANSPORTER_2"/>
    <property type="match status" value="2"/>
</dbReference>
<dbReference type="EMBL" id="KV454539">
    <property type="protein sequence ID" value="ODV68454.1"/>
    <property type="molecule type" value="Genomic_DNA"/>
</dbReference>
<dbReference type="GO" id="GO:0005524">
    <property type="term" value="F:ATP binding"/>
    <property type="evidence" value="ECO:0007669"/>
    <property type="project" value="UniProtKB-KW"/>
</dbReference>
<feature type="domain" description="ABC transporter" evidence="9">
    <location>
        <begin position="959"/>
        <end position="1197"/>
    </location>
</feature>
<protein>
    <submittedName>
        <fullName evidence="11">p-loop containing nucleoside triphosphate hydrolase protein</fullName>
    </submittedName>
</protein>
<evidence type="ECO:0000256" key="6">
    <source>
        <dbReference type="ARBA" id="ARBA00022989"/>
    </source>
</evidence>
<keyword evidence="5" id="KW-0067">ATP-binding</keyword>
<dbReference type="Gene3D" id="1.20.1560.10">
    <property type="entry name" value="ABC transporter type 1, transmembrane domain"/>
    <property type="match status" value="1"/>
</dbReference>
<comment type="subcellular location">
    <subcellularLocation>
        <location evidence="1">Membrane</location>
        <topology evidence="1">Multi-pass membrane protein</topology>
    </subcellularLocation>
</comment>
<dbReference type="RefSeq" id="XP_020077521.1">
    <property type="nucleotide sequence ID" value="XM_020222484.1"/>
</dbReference>
<dbReference type="GO" id="GO:0000770">
    <property type="term" value="P:peptide pheromone export"/>
    <property type="evidence" value="ECO:0007669"/>
    <property type="project" value="EnsemblFungi"/>
</dbReference>
<reference evidence="12" key="1">
    <citation type="submission" date="2016-05" db="EMBL/GenBank/DDBJ databases">
        <title>Comparative genomics of biotechnologically important yeasts.</title>
        <authorList>
            <consortium name="DOE Joint Genome Institute"/>
            <person name="Riley R."/>
            <person name="Haridas S."/>
            <person name="Wolfe K.H."/>
            <person name="Lopes M.R."/>
            <person name="Hittinger C.T."/>
            <person name="Goker M."/>
            <person name="Salamov A."/>
            <person name="Wisecaver J."/>
            <person name="Long T.M."/>
            <person name="Aerts A.L."/>
            <person name="Barry K."/>
            <person name="Choi C."/>
            <person name="Clum A."/>
            <person name="Coughlan A.Y."/>
            <person name="Deshpande S."/>
            <person name="Douglass A.P."/>
            <person name="Hanson S.J."/>
            <person name="Klenk H.-P."/>
            <person name="Labutti K."/>
            <person name="Lapidus A."/>
            <person name="Lindquist E."/>
            <person name="Lipzen A."/>
            <person name="Meier-Kolthoff J.P."/>
            <person name="Ohm R.A."/>
            <person name="Otillar R.P."/>
            <person name="Pangilinan J."/>
            <person name="Peng Y."/>
            <person name="Rokas A."/>
            <person name="Rosa C.A."/>
            <person name="Scheuner C."/>
            <person name="Sibirny A.A."/>
            <person name="Slot J.C."/>
            <person name="Stielow J.B."/>
            <person name="Sun H."/>
            <person name="Kurtzman C.P."/>
            <person name="Blackwell M."/>
            <person name="Grigoriev I.V."/>
            <person name="Jeffries T.W."/>
        </authorList>
    </citation>
    <scope>NUCLEOTIDE SEQUENCE [LARGE SCALE GENOMIC DNA]</scope>
    <source>
        <strain evidence="12">NRRL Y-1933</strain>
    </source>
</reference>
<gene>
    <name evidence="11" type="ORF">HYPBUDRAFT_160372</name>
</gene>
<dbReference type="Pfam" id="PF00005">
    <property type="entry name" value="ABC_tran"/>
    <property type="match status" value="2"/>
</dbReference>
<feature type="domain" description="ABC transmembrane type-1" evidence="10">
    <location>
        <begin position="1"/>
        <end position="285"/>
    </location>
</feature>
<dbReference type="SUPFAM" id="SSF90123">
    <property type="entry name" value="ABC transporter transmembrane region"/>
    <property type="match status" value="2"/>
</dbReference>
<name>A0A1E4RMF8_9ASCO</name>
<dbReference type="PANTHER" id="PTHR43394">
    <property type="entry name" value="ATP-DEPENDENT PERMEASE MDL1, MITOCHONDRIAL"/>
    <property type="match status" value="1"/>
</dbReference>
<accession>A0A1E4RMF8</accession>
<feature type="transmembrane region" description="Helical" evidence="8">
    <location>
        <begin position="675"/>
        <end position="701"/>
    </location>
</feature>
<feature type="transmembrane region" description="Helical" evidence="8">
    <location>
        <begin position="115"/>
        <end position="134"/>
    </location>
</feature>
<dbReference type="InterPro" id="IPR011527">
    <property type="entry name" value="ABC1_TM_dom"/>
</dbReference>
<evidence type="ECO:0000256" key="2">
    <source>
        <dbReference type="ARBA" id="ARBA00022448"/>
    </source>
</evidence>
<feature type="transmembrane region" description="Helical" evidence="8">
    <location>
        <begin position="864"/>
        <end position="887"/>
    </location>
</feature>
<dbReference type="GO" id="GO:0005886">
    <property type="term" value="C:plasma membrane"/>
    <property type="evidence" value="ECO:0007669"/>
    <property type="project" value="EnsemblFungi"/>
</dbReference>
<dbReference type="CDD" id="cd18577">
    <property type="entry name" value="ABC_6TM_Pgp_ABCB1_D1_like"/>
    <property type="match status" value="1"/>
</dbReference>
<evidence type="ECO:0000256" key="5">
    <source>
        <dbReference type="ARBA" id="ARBA00022840"/>
    </source>
</evidence>
<feature type="transmembrane region" description="Helical" evidence="8">
    <location>
        <begin position="780"/>
        <end position="801"/>
    </location>
</feature>
<keyword evidence="6 8" id="KW-1133">Transmembrane helix</keyword>
<evidence type="ECO:0000256" key="1">
    <source>
        <dbReference type="ARBA" id="ARBA00004141"/>
    </source>
</evidence>
<dbReference type="STRING" id="984485.A0A1E4RMF8"/>
<evidence type="ECO:0000313" key="12">
    <source>
        <dbReference type="Proteomes" id="UP000095085"/>
    </source>
</evidence>
<feature type="transmembrane region" description="Helical" evidence="8">
    <location>
        <begin position="628"/>
        <end position="655"/>
    </location>
</feature>
<dbReference type="InterPro" id="IPR003439">
    <property type="entry name" value="ABC_transporter-like_ATP-bd"/>
</dbReference>
<dbReference type="InterPro" id="IPR039421">
    <property type="entry name" value="Type_1_exporter"/>
</dbReference>
<keyword evidence="3 8" id="KW-0812">Transmembrane</keyword>
<dbReference type="Gene3D" id="3.40.50.300">
    <property type="entry name" value="P-loop containing nucleotide triphosphate hydrolases"/>
    <property type="match status" value="2"/>
</dbReference>
<evidence type="ECO:0000256" key="3">
    <source>
        <dbReference type="ARBA" id="ARBA00022692"/>
    </source>
</evidence>
<dbReference type="PROSITE" id="PS50929">
    <property type="entry name" value="ABC_TM1F"/>
    <property type="match status" value="2"/>
</dbReference>
<dbReference type="InterPro" id="IPR003593">
    <property type="entry name" value="AAA+_ATPase"/>
</dbReference>
<evidence type="ECO:0000256" key="4">
    <source>
        <dbReference type="ARBA" id="ARBA00022741"/>
    </source>
</evidence>
<evidence type="ECO:0000313" key="11">
    <source>
        <dbReference type="EMBL" id="ODV68454.1"/>
    </source>
</evidence>
<dbReference type="SUPFAM" id="SSF52540">
    <property type="entry name" value="P-loop containing nucleoside triphosphate hydrolases"/>
    <property type="match status" value="2"/>
</dbReference>
<feature type="transmembrane region" description="Helical" evidence="8">
    <location>
        <begin position="140"/>
        <end position="160"/>
    </location>
</feature>
<sequence length="1199" mass="134260">MVSSLGSPVQTVVYGLVFKDLSKLLGRTYDFGQFVSKVRFNCGLIMIVGGVRSIFTWLGFVVWMQFGERQQIRARKQLFDLFFKRKIEWYDTKISLMGEIAQVNRCIEELRSGNAEVLGILAQTCCSIIFLLITSMYHSWSLTFVFIASSPLMALSTWYFGRLTYRYADLENNITSKGSKLLDWNFMSGDIVRLFNGKISEIFKFNEIVDDSATAFYKMTNALSVNVGILRALSFIAVVQGFWFGNYMIRIGKLEISQVFTSFATCVLLGSNIGSLADLVATLNKAKAAAVTIANFSLESENSNEYGESPNATHGHIEFRDIGFKYPNRNERALGNFNLNIEAGTLNFIIGKSGSGKSTLSQLFLKFYHPDNGKILLDGKNIEEISSDWLFENTTLIQLDSIIFDTTLKENVSLAVVQRFLSIDDTPELMIEDACEFALLSHLISELPKGYNNKVSSSSLSGGQKQKIALARAKIRDTPILILDEAVSAVDIKDKELLLKSIKQWRRGRTTIIITHETNYIGDGDNVILMENGQVKAEGTYNDLKKENIIAKANFDLERKTFDAMEEDKENNKGGPSRFSLYEQLRNPVILQDLEKQVSGVELDERPEDLMTVLSILNYCRKTIDAKIWITVGIFSSIISAVVTPVFSYCLSKLLLNMVNSSIDSNKKYVSADLILWSSIIIGLSLFDGFVSYISLFLLNYSGERWIVNLRKLVFNKISDQSMAFFDTETTKPAELTALLMNDTRDLRNLVSEFLKVSIVLIIMLLTGIIWSILSGWKLSLVGISFVPLILLVTGVYNRLLEVFENKYKNSIAELENSCHETASGLKTIFSLNLKDHFSSVFELKLFNIERVAFRRSLSTSSGLALQELCTSVATATILYYGMFLVANSDYSQTQLLEVTTILSMTLTHAGSLLKQIPEIARGQRVGTYLIKILGLPSSPCEVEGNLKLHKLYNSKDLIRFNDLSFHHPNRISSTLLNVCFKVAKGETISIVGQSGLGKSTIVSLLTRLFDIDSNQIYLSNYDIKNIEVERLRELIAIVPQTPKFFEGTIYENLTYGLGRGVNQEKVLDALIRSNSYEFISSLPLGLDTIIGGGLNSLLSTGQLQRLSITRALLRSPQILILDECTANLDLENTAVIFKLVHELAQTNLTIIIITHEVEMMQLADKLVVLKNGRVSEIGSFDTLYGKRGELFSIVTDVA</sequence>
<dbReference type="SMART" id="SM00382">
    <property type="entry name" value="AAA"/>
    <property type="match status" value="2"/>
</dbReference>
<organism evidence="11 12">
    <name type="scientific">Hyphopichia burtonii NRRL Y-1933</name>
    <dbReference type="NCBI Taxonomy" id="984485"/>
    <lineage>
        <taxon>Eukaryota</taxon>
        <taxon>Fungi</taxon>
        <taxon>Dikarya</taxon>
        <taxon>Ascomycota</taxon>
        <taxon>Saccharomycotina</taxon>
        <taxon>Pichiomycetes</taxon>
        <taxon>Debaryomycetaceae</taxon>
        <taxon>Hyphopichia</taxon>
    </lineage>
</organism>
<dbReference type="GO" id="GO:0016887">
    <property type="term" value="F:ATP hydrolysis activity"/>
    <property type="evidence" value="ECO:0007669"/>
    <property type="project" value="InterPro"/>
</dbReference>
<evidence type="ECO:0000259" key="10">
    <source>
        <dbReference type="PROSITE" id="PS50929"/>
    </source>
</evidence>
<proteinExistence type="predicted"/>
<keyword evidence="2" id="KW-0813">Transport</keyword>
<dbReference type="Proteomes" id="UP000095085">
    <property type="component" value="Unassembled WGS sequence"/>
</dbReference>
<dbReference type="FunFam" id="3.40.50.300:FF:000604">
    <property type="entry name" value="ABC transporter B family member 28"/>
    <property type="match status" value="1"/>
</dbReference>
<dbReference type="CDD" id="cd18578">
    <property type="entry name" value="ABC_6TM_Pgp_ABCB1_D2_like"/>
    <property type="match status" value="1"/>
</dbReference>
<feature type="domain" description="ABC transporter" evidence="9">
    <location>
        <begin position="317"/>
        <end position="557"/>
    </location>
</feature>
<keyword evidence="4" id="KW-0547">Nucleotide-binding</keyword>
<dbReference type="GO" id="GO:0015440">
    <property type="term" value="F:ABC-type peptide transporter activity"/>
    <property type="evidence" value="ECO:0007669"/>
    <property type="project" value="EnsemblFungi"/>
</dbReference>
<evidence type="ECO:0000256" key="7">
    <source>
        <dbReference type="ARBA" id="ARBA00023136"/>
    </source>
</evidence>
<dbReference type="GO" id="GO:0005794">
    <property type="term" value="C:Golgi apparatus"/>
    <property type="evidence" value="ECO:0007669"/>
    <property type="project" value="EnsemblFungi"/>
</dbReference>
<feature type="domain" description="ABC transmembrane type-1" evidence="10">
    <location>
        <begin position="632"/>
        <end position="922"/>
    </location>
</feature>
<keyword evidence="12" id="KW-1185">Reference proteome</keyword>
<evidence type="ECO:0000256" key="8">
    <source>
        <dbReference type="SAM" id="Phobius"/>
    </source>
</evidence>
<feature type="transmembrane region" description="Helical" evidence="8">
    <location>
        <begin position="754"/>
        <end position="774"/>
    </location>
</feature>
<dbReference type="InterPro" id="IPR036640">
    <property type="entry name" value="ABC1_TM_sf"/>
</dbReference>
<dbReference type="Pfam" id="PF00664">
    <property type="entry name" value="ABC_membrane"/>
    <property type="match status" value="2"/>
</dbReference>
<feature type="transmembrane region" description="Helical" evidence="8">
    <location>
        <begin position="44"/>
        <end position="66"/>
    </location>
</feature>
<keyword evidence="11" id="KW-0378">Hydrolase</keyword>
<dbReference type="OrthoDB" id="6500128at2759"/>
<dbReference type="GO" id="GO:0043332">
    <property type="term" value="C:mating projection tip"/>
    <property type="evidence" value="ECO:0007669"/>
    <property type="project" value="EnsemblFungi"/>
</dbReference>